<dbReference type="InterPro" id="IPR005097">
    <property type="entry name" value="Sacchrp_dh_NADP-bd"/>
</dbReference>
<dbReference type="Proteomes" id="UP000779900">
    <property type="component" value="Unassembled WGS sequence"/>
</dbReference>
<dbReference type="SUPFAM" id="SSF51735">
    <property type="entry name" value="NAD(P)-binding Rossmann-fold domains"/>
    <property type="match status" value="1"/>
</dbReference>
<evidence type="ECO:0000259" key="3">
    <source>
        <dbReference type="Pfam" id="PF16653"/>
    </source>
</evidence>
<name>A0A938BSN2_UNCW3</name>
<dbReference type="Pfam" id="PF03435">
    <property type="entry name" value="Sacchrp_dh_NADP"/>
    <property type="match status" value="1"/>
</dbReference>
<dbReference type="InterPro" id="IPR051168">
    <property type="entry name" value="AASS"/>
</dbReference>
<keyword evidence="1" id="KW-0560">Oxidoreductase</keyword>
<feature type="domain" description="Saccharopine dehydrogenase-like C-terminal" evidence="3">
    <location>
        <begin position="128"/>
        <end position="381"/>
    </location>
</feature>
<sequence>MKFLVIGAGMQARAVSYDLVRQEDVDEVRVCDVDPARLSSLKRWLRSGKVRTFKADAGDRQRMTELMKPCDVAVSCVPYFFNLGLARAAVATQTHFCDLGGNNDVVNAELALGVQAKKADVTIVPDCGLAPGMVSILAADGVARLRRTDSIRIRVGGLPRKPRPPLNYALVFSANGLINEYVESCLVLRNGRLAWREPLADVEELAFPKPFGKLEAFNTSGGSSTLPYTYRGKVKSLDYKTIRYPGHCAKVRLLFDLGLTDMKPIEVDGKRVIPRHLLIQRLEAVLPWEKDDVVLLRVEVEGKGQRGKGIEGSSGGRTIRYELVDYADKRSGLTAMERTTGFSAAIVALMLGRGQIKCAGAFTGENCVPSAAYIRELRRRGLRLRVSQA</sequence>
<dbReference type="EMBL" id="VGIR01000009">
    <property type="protein sequence ID" value="MBM3330747.1"/>
    <property type="molecule type" value="Genomic_DNA"/>
</dbReference>
<evidence type="ECO:0000256" key="1">
    <source>
        <dbReference type="ARBA" id="ARBA00023002"/>
    </source>
</evidence>
<dbReference type="AlphaFoldDB" id="A0A938BSN2"/>
<gene>
    <name evidence="4" type="ORF">FJY68_02710</name>
</gene>
<feature type="domain" description="Saccharopine dehydrogenase NADP binding" evidence="2">
    <location>
        <begin position="4"/>
        <end position="124"/>
    </location>
</feature>
<accession>A0A938BSN2</accession>
<dbReference type="SUPFAM" id="SSF55347">
    <property type="entry name" value="Glyceraldehyde-3-phosphate dehydrogenase-like, C-terminal domain"/>
    <property type="match status" value="1"/>
</dbReference>
<dbReference type="InterPro" id="IPR032095">
    <property type="entry name" value="Sacchrp_dh-like_C"/>
</dbReference>
<protein>
    <submittedName>
        <fullName evidence="4">Saccharopine dehydrogenase</fullName>
    </submittedName>
</protein>
<proteinExistence type="predicted"/>
<dbReference type="GO" id="GO:0016491">
    <property type="term" value="F:oxidoreductase activity"/>
    <property type="evidence" value="ECO:0007669"/>
    <property type="project" value="UniProtKB-KW"/>
</dbReference>
<dbReference type="InterPro" id="IPR036291">
    <property type="entry name" value="NAD(P)-bd_dom_sf"/>
</dbReference>
<dbReference type="Gene3D" id="3.40.50.720">
    <property type="entry name" value="NAD(P)-binding Rossmann-like Domain"/>
    <property type="match status" value="2"/>
</dbReference>
<reference evidence="4" key="1">
    <citation type="submission" date="2019-03" db="EMBL/GenBank/DDBJ databases">
        <title>Lake Tanganyika Metagenome-Assembled Genomes (MAGs).</title>
        <authorList>
            <person name="Tran P."/>
        </authorList>
    </citation>
    <scope>NUCLEOTIDE SEQUENCE</scope>
    <source>
        <strain evidence="4">K_DeepCast_150m_m2_040</strain>
    </source>
</reference>
<comment type="caution">
    <text evidence="4">The sequence shown here is derived from an EMBL/GenBank/DDBJ whole genome shotgun (WGS) entry which is preliminary data.</text>
</comment>
<dbReference type="Gene3D" id="3.30.360.10">
    <property type="entry name" value="Dihydrodipicolinate Reductase, domain 2"/>
    <property type="match status" value="1"/>
</dbReference>
<dbReference type="Pfam" id="PF16653">
    <property type="entry name" value="Sacchrp_dh_C"/>
    <property type="match status" value="1"/>
</dbReference>
<evidence type="ECO:0000313" key="5">
    <source>
        <dbReference type="Proteomes" id="UP000779900"/>
    </source>
</evidence>
<evidence type="ECO:0000259" key="2">
    <source>
        <dbReference type="Pfam" id="PF03435"/>
    </source>
</evidence>
<dbReference type="PANTHER" id="PTHR11133">
    <property type="entry name" value="SACCHAROPINE DEHYDROGENASE"/>
    <property type="match status" value="1"/>
</dbReference>
<organism evidence="4 5">
    <name type="scientific">candidate division WOR-3 bacterium</name>
    <dbReference type="NCBI Taxonomy" id="2052148"/>
    <lineage>
        <taxon>Bacteria</taxon>
        <taxon>Bacteria division WOR-3</taxon>
    </lineage>
</organism>
<evidence type="ECO:0000313" key="4">
    <source>
        <dbReference type="EMBL" id="MBM3330747.1"/>
    </source>
</evidence>
<dbReference type="PANTHER" id="PTHR11133:SF22">
    <property type="entry name" value="ALPHA-AMINOADIPIC SEMIALDEHYDE SYNTHASE, MITOCHONDRIAL"/>
    <property type="match status" value="1"/>
</dbReference>